<name>A0A0L0FQE6_9EUKA</name>
<reference evidence="3 4" key="1">
    <citation type="submission" date="2011-02" db="EMBL/GenBank/DDBJ databases">
        <title>The Genome Sequence of Sphaeroforma arctica JP610.</title>
        <authorList>
            <consortium name="The Broad Institute Genome Sequencing Platform"/>
            <person name="Russ C."/>
            <person name="Cuomo C."/>
            <person name="Young S.K."/>
            <person name="Zeng Q."/>
            <person name="Gargeya S."/>
            <person name="Alvarado L."/>
            <person name="Berlin A."/>
            <person name="Chapman S.B."/>
            <person name="Chen Z."/>
            <person name="Freedman E."/>
            <person name="Gellesch M."/>
            <person name="Goldberg J."/>
            <person name="Griggs A."/>
            <person name="Gujja S."/>
            <person name="Heilman E."/>
            <person name="Heiman D."/>
            <person name="Howarth C."/>
            <person name="Mehta T."/>
            <person name="Neiman D."/>
            <person name="Pearson M."/>
            <person name="Roberts A."/>
            <person name="Saif S."/>
            <person name="Shea T."/>
            <person name="Shenoy N."/>
            <person name="Sisk P."/>
            <person name="Stolte C."/>
            <person name="Sykes S."/>
            <person name="White J."/>
            <person name="Yandava C."/>
            <person name="Burger G."/>
            <person name="Gray M.W."/>
            <person name="Holland P.W.H."/>
            <person name="King N."/>
            <person name="Lang F.B.F."/>
            <person name="Roger A.J."/>
            <person name="Ruiz-Trillo I."/>
            <person name="Haas B."/>
            <person name="Nusbaum C."/>
            <person name="Birren B."/>
        </authorList>
    </citation>
    <scope>NUCLEOTIDE SEQUENCE [LARGE SCALE GENOMIC DNA]</scope>
    <source>
        <strain evidence="3 4">JP610</strain>
    </source>
</reference>
<dbReference type="Proteomes" id="UP000054560">
    <property type="component" value="Unassembled WGS sequence"/>
</dbReference>
<dbReference type="Pfam" id="PF13472">
    <property type="entry name" value="Lipase_GDSL_2"/>
    <property type="match status" value="1"/>
</dbReference>
<dbReference type="EMBL" id="KQ242395">
    <property type="protein sequence ID" value="KNC78924.1"/>
    <property type="molecule type" value="Genomic_DNA"/>
</dbReference>
<dbReference type="RefSeq" id="XP_014152826.1">
    <property type="nucleotide sequence ID" value="XM_014297351.1"/>
</dbReference>
<dbReference type="AlphaFoldDB" id="A0A0L0FQE6"/>
<gene>
    <name evidence="3" type="ORF">SARC_08658</name>
</gene>
<feature type="transmembrane region" description="Helical" evidence="1">
    <location>
        <begin position="14"/>
        <end position="36"/>
    </location>
</feature>
<dbReference type="SUPFAM" id="SSF52266">
    <property type="entry name" value="SGNH hydrolase"/>
    <property type="match status" value="1"/>
</dbReference>
<feature type="domain" description="SGNH hydrolase-type esterase" evidence="2">
    <location>
        <begin position="84"/>
        <end position="283"/>
    </location>
</feature>
<evidence type="ECO:0000313" key="4">
    <source>
        <dbReference type="Proteomes" id="UP000054560"/>
    </source>
</evidence>
<dbReference type="GO" id="GO:0004622">
    <property type="term" value="F:phosphatidylcholine lysophospholipase activity"/>
    <property type="evidence" value="ECO:0007669"/>
    <property type="project" value="TreeGrafter"/>
</dbReference>
<accession>A0A0L0FQE6</accession>
<keyword evidence="1" id="KW-0472">Membrane</keyword>
<dbReference type="InterPro" id="IPR036514">
    <property type="entry name" value="SGNH_hydro_sf"/>
</dbReference>
<dbReference type="InterPro" id="IPR051532">
    <property type="entry name" value="Ester_Hydrolysis_Enzymes"/>
</dbReference>
<evidence type="ECO:0000313" key="3">
    <source>
        <dbReference type="EMBL" id="KNC78924.1"/>
    </source>
</evidence>
<dbReference type="OrthoDB" id="2119228at2759"/>
<sequence>MYHRIMNADSCRGLFVRVAVWLIAATTIAFCLSGYFTHYHVKLYKDYEEVLTDNWDEAEEGDFDAYERLLVCPVTRTDDIRIACVGDSITRGNGSFAEGVGGHEGAYERGNYPAELDAMLNTQFPDKNVTARNYGVSGAQTLIAGADLPYFHTKTHLLAVAFRPNVLVVMLGTNDAKVTTWNDATRDQFKREYLRLLMSFSYRYGCRPQTWLMAAPPVIKDIFGVSGKALHQDVNPTIRNTIAHPRRKNMPLIDMEELLAKDKTNNFYIDGKEDGDHGDGLHPCLVGTQRMARAVYDHLKPWITNLPVNGTAPF</sequence>
<evidence type="ECO:0000259" key="2">
    <source>
        <dbReference type="Pfam" id="PF13472"/>
    </source>
</evidence>
<keyword evidence="4" id="KW-1185">Reference proteome</keyword>
<dbReference type="Gene3D" id="3.40.50.1110">
    <property type="entry name" value="SGNH hydrolase"/>
    <property type="match status" value="1"/>
</dbReference>
<keyword evidence="1" id="KW-0812">Transmembrane</keyword>
<dbReference type="InterPro" id="IPR013830">
    <property type="entry name" value="SGNH_hydro"/>
</dbReference>
<dbReference type="GeneID" id="25909162"/>
<dbReference type="PANTHER" id="PTHR30383:SF5">
    <property type="entry name" value="SGNH HYDROLASE-TYPE ESTERASE DOMAIN-CONTAINING PROTEIN"/>
    <property type="match status" value="1"/>
</dbReference>
<evidence type="ECO:0000256" key="1">
    <source>
        <dbReference type="SAM" id="Phobius"/>
    </source>
</evidence>
<organism evidence="3 4">
    <name type="scientific">Sphaeroforma arctica JP610</name>
    <dbReference type="NCBI Taxonomy" id="667725"/>
    <lineage>
        <taxon>Eukaryota</taxon>
        <taxon>Ichthyosporea</taxon>
        <taxon>Ichthyophonida</taxon>
        <taxon>Sphaeroforma</taxon>
    </lineage>
</organism>
<proteinExistence type="predicted"/>
<dbReference type="eggNOG" id="ENOG502T06X">
    <property type="taxonomic scope" value="Eukaryota"/>
</dbReference>
<protein>
    <recommendedName>
        <fullName evidence="2">SGNH hydrolase-type esterase domain-containing protein</fullName>
    </recommendedName>
</protein>
<keyword evidence="1" id="KW-1133">Transmembrane helix</keyword>
<dbReference type="PANTHER" id="PTHR30383">
    <property type="entry name" value="THIOESTERASE 1/PROTEASE 1/LYSOPHOSPHOLIPASE L1"/>
    <property type="match status" value="1"/>
</dbReference>